<evidence type="ECO:0000313" key="2">
    <source>
        <dbReference type="Proteomes" id="UP000317178"/>
    </source>
</evidence>
<gene>
    <name evidence="1" type="ORF">Pla110_16740</name>
</gene>
<evidence type="ECO:0000313" key="1">
    <source>
        <dbReference type="EMBL" id="QDU79952.1"/>
    </source>
</evidence>
<dbReference type="Proteomes" id="UP000317178">
    <property type="component" value="Chromosome"/>
</dbReference>
<accession>A0A518CL45</accession>
<organism evidence="1 2">
    <name type="scientific">Polystyrenella longa</name>
    <dbReference type="NCBI Taxonomy" id="2528007"/>
    <lineage>
        <taxon>Bacteria</taxon>
        <taxon>Pseudomonadati</taxon>
        <taxon>Planctomycetota</taxon>
        <taxon>Planctomycetia</taxon>
        <taxon>Planctomycetales</taxon>
        <taxon>Planctomycetaceae</taxon>
        <taxon>Polystyrenella</taxon>
    </lineage>
</organism>
<name>A0A518CL45_9PLAN</name>
<proteinExistence type="predicted"/>
<reference evidence="1 2" key="1">
    <citation type="submission" date="2019-02" db="EMBL/GenBank/DDBJ databases">
        <title>Deep-cultivation of Planctomycetes and their phenomic and genomic characterization uncovers novel biology.</title>
        <authorList>
            <person name="Wiegand S."/>
            <person name="Jogler M."/>
            <person name="Boedeker C."/>
            <person name="Pinto D."/>
            <person name="Vollmers J."/>
            <person name="Rivas-Marin E."/>
            <person name="Kohn T."/>
            <person name="Peeters S.H."/>
            <person name="Heuer A."/>
            <person name="Rast P."/>
            <person name="Oberbeckmann S."/>
            <person name="Bunk B."/>
            <person name="Jeske O."/>
            <person name="Meyerdierks A."/>
            <person name="Storesund J.E."/>
            <person name="Kallscheuer N."/>
            <person name="Luecker S."/>
            <person name="Lage O.M."/>
            <person name="Pohl T."/>
            <person name="Merkel B.J."/>
            <person name="Hornburger P."/>
            <person name="Mueller R.-W."/>
            <person name="Bruemmer F."/>
            <person name="Labrenz M."/>
            <person name="Spormann A.M."/>
            <person name="Op den Camp H."/>
            <person name="Overmann J."/>
            <person name="Amann R."/>
            <person name="Jetten M.S.M."/>
            <person name="Mascher T."/>
            <person name="Medema M.H."/>
            <person name="Devos D.P."/>
            <person name="Kaster A.-K."/>
            <person name="Ovreas L."/>
            <person name="Rohde M."/>
            <person name="Galperin M.Y."/>
            <person name="Jogler C."/>
        </authorList>
    </citation>
    <scope>NUCLEOTIDE SEQUENCE [LARGE SCALE GENOMIC DNA]</scope>
    <source>
        <strain evidence="1 2">Pla110</strain>
    </source>
</reference>
<dbReference type="EMBL" id="CP036281">
    <property type="protein sequence ID" value="QDU79952.1"/>
    <property type="molecule type" value="Genomic_DNA"/>
</dbReference>
<dbReference type="RefSeq" id="WP_144994959.1">
    <property type="nucleotide sequence ID" value="NZ_CP036281.1"/>
</dbReference>
<keyword evidence="2" id="KW-1185">Reference proteome</keyword>
<dbReference type="KEGG" id="plon:Pla110_16740"/>
<dbReference type="AlphaFoldDB" id="A0A518CL45"/>
<sequence length="175" mass="19514">MELKSTHWSYSFGIHTSNLGDRYREGTNPFTGKTTRFPIDDGLTDSEIAAIKQVFKDNGFKGPEPDGDGYAIYGRDGSSLRFRFRDLDSDPRCVSGTVEIVVKKLNTKIIGFVLDVARAGNMVITNGVRDALVLDRDPDAQLKSRWPDAKKVSSVSELGNWITKTVFGHRVRQDT</sequence>
<protein>
    <submittedName>
        <fullName evidence="1">Uncharacterized protein</fullName>
    </submittedName>
</protein>